<proteinExistence type="predicted"/>
<dbReference type="PANTHER" id="PTHR30050">
    <property type="entry name" value="CHROMOSOMAL REPLICATION INITIATOR PROTEIN DNAA"/>
    <property type="match status" value="1"/>
</dbReference>
<dbReference type="SUPFAM" id="SSF52540">
    <property type="entry name" value="P-loop containing nucleoside triphosphate hydrolases"/>
    <property type="match status" value="1"/>
</dbReference>
<sequence length="297" mass="33156">MKIQHLDDYTAACPGCDRARYTIGARGEVAHAEICQDCFAVCPACQGQEYTYEVDERGYEVARQCTVCGALKRRIQAFNDARVPYLHRRATLEGFRTHRARQGDAGAGDAIGNLPRVRLRLFHWAKNFSPGERGYLLHGSVGTGKTHLLAGTIRHLTLEKGINARFIEFTHLLSAIKEGFDQGRGETSILGPLSEVPVLAIDELGKGRNTEWQLSIIDEIISKRYNAGLTTLFTTNYDVRESASNTLDVGSPDFRKMATAATLSERVGDRVFSRLHEMADFVHVDAPDYRRAEAQRR</sequence>
<evidence type="ECO:0000313" key="3">
    <source>
        <dbReference type="Proteomes" id="UP000321412"/>
    </source>
</evidence>
<organism evidence="2 3">
    <name type="scientific">Lujinxingia vulgaris</name>
    <dbReference type="NCBI Taxonomy" id="2600176"/>
    <lineage>
        <taxon>Bacteria</taxon>
        <taxon>Deltaproteobacteria</taxon>
        <taxon>Bradymonadales</taxon>
        <taxon>Lujinxingiaceae</taxon>
        <taxon>Lujinxingia</taxon>
    </lineage>
</organism>
<dbReference type="InterPro" id="IPR002611">
    <property type="entry name" value="IstB_ATP-bd"/>
</dbReference>
<keyword evidence="2" id="KW-0132">Cell division</keyword>
<evidence type="ECO:0000313" key="2">
    <source>
        <dbReference type="EMBL" id="TXD37763.1"/>
    </source>
</evidence>
<keyword evidence="3" id="KW-1185">Reference proteome</keyword>
<evidence type="ECO:0000259" key="1">
    <source>
        <dbReference type="Pfam" id="PF01695"/>
    </source>
</evidence>
<dbReference type="Pfam" id="PF01695">
    <property type="entry name" value="IstB_IS21"/>
    <property type="match status" value="1"/>
</dbReference>
<dbReference type="Proteomes" id="UP000321412">
    <property type="component" value="Unassembled WGS sequence"/>
</dbReference>
<accession>A0A5C6X7E3</accession>
<dbReference type="OrthoDB" id="9770694at2"/>
<dbReference type="InterPro" id="IPR027417">
    <property type="entry name" value="P-loop_NTPase"/>
</dbReference>
<protein>
    <submittedName>
        <fullName evidence="2">Cell division protein ZapE</fullName>
    </submittedName>
</protein>
<dbReference type="GO" id="GO:0006260">
    <property type="term" value="P:DNA replication"/>
    <property type="evidence" value="ECO:0007669"/>
    <property type="project" value="TreeGrafter"/>
</dbReference>
<reference evidence="2 3" key="1">
    <citation type="submission" date="2019-08" db="EMBL/GenBank/DDBJ databases">
        <title>Bradymonadales sp. TMQ4.</title>
        <authorList>
            <person name="Liang Q."/>
        </authorList>
    </citation>
    <scope>NUCLEOTIDE SEQUENCE [LARGE SCALE GENOMIC DNA]</scope>
    <source>
        <strain evidence="2 3">TMQ4</strain>
    </source>
</reference>
<dbReference type="EMBL" id="VOSM01000003">
    <property type="protein sequence ID" value="TXD37763.1"/>
    <property type="molecule type" value="Genomic_DNA"/>
</dbReference>
<dbReference type="RefSeq" id="WP_146980916.1">
    <property type="nucleotide sequence ID" value="NZ_VOSM01000003.1"/>
</dbReference>
<feature type="domain" description="IstB-like ATP-binding" evidence="1">
    <location>
        <begin position="136"/>
        <end position="240"/>
    </location>
</feature>
<gene>
    <name evidence="2" type="primary">zapE</name>
    <name evidence="2" type="ORF">FRC98_08735</name>
</gene>
<dbReference type="GO" id="GO:0051301">
    <property type="term" value="P:cell division"/>
    <property type="evidence" value="ECO:0007669"/>
    <property type="project" value="UniProtKB-KW"/>
</dbReference>
<dbReference type="PANTHER" id="PTHR30050:SF4">
    <property type="entry name" value="ATP-BINDING PROTEIN RV3427C IN INSERTION SEQUENCE-RELATED"/>
    <property type="match status" value="1"/>
</dbReference>
<dbReference type="GO" id="GO:0005524">
    <property type="term" value="F:ATP binding"/>
    <property type="evidence" value="ECO:0007669"/>
    <property type="project" value="InterPro"/>
</dbReference>
<dbReference type="Gene3D" id="3.40.50.300">
    <property type="entry name" value="P-loop containing nucleotide triphosphate hydrolases"/>
    <property type="match status" value="1"/>
</dbReference>
<comment type="caution">
    <text evidence="2">The sequence shown here is derived from an EMBL/GenBank/DDBJ whole genome shotgun (WGS) entry which is preliminary data.</text>
</comment>
<name>A0A5C6X7E3_9DELT</name>
<dbReference type="CDD" id="cd00009">
    <property type="entry name" value="AAA"/>
    <property type="match status" value="1"/>
</dbReference>
<keyword evidence="2" id="KW-0131">Cell cycle</keyword>
<dbReference type="AlphaFoldDB" id="A0A5C6X7E3"/>